<feature type="transmembrane region" description="Helical" evidence="1">
    <location>
        <begin position="96"/>
        <end position="114"/>
    </location>
</feature>
<sequence precursor="true">MKSYRHVGSMIRWLQFLLLLVVCWMVMTFTHEVGHILAGWVAGGHLHSADLRPWHLPQSHFEPNPHPLITLWGVPLLGIAIPVLIAVIVRHRLAWMIAHFCILSNGIYLAVAWYTGDSHLDTARLFAAGSSPVIVGIYCALTISTGYLRFRRDCINFISDAPTNERKKTHAQSQ</sequence>
<feature type="transmembrane region" description="Helical" evidence="1">
    <location>
        <begin position="67"/>
        <end position="89"/>
    </location>
</feature>
<evidence type="ECO:0000313" key="3">
    <source>
        <dbReference type="Proteomes" id="UP000002220"/>
    </source>
</evidence>
<dbReference type="EMBL" id="CP001744">
    <property type="protein sequence ID" value="ADG66748.1"/>
    <property type="molecule type" value="Genomic_DNA"/>
</dbReference>
<keyword evidence="1" id="KW-1133">Transmembrane helix</keyword>
<evidence type="ECO:0000313" key="2">
    <source>
        <dbReference type="EMBL" id="ADG66748.1"/>
    </source>
</evidence>
<gene>
    <name evidence="2" type="ordered locus">Plim_0904</name>
</gene>
<dbReference type="HOGENOM" id="CLU_1625832_0_0_0"/>
<organism evidence="2 3">
    <name type="scientific">Planctopirus limnophila (strain ATCC 43296 / DSM 3776 / IFAM 1008 / Mu 290)</name>
    <name type="common">Planctomyces limnophilus</name>
    <dbReference type="NCBI Taxonomy" id="521674"/>
    <lineage>
        <taxon>Bacteria</taxon>
        <taxon>Pseudomonadati</taxon>
        <taxon>Planctomycetota</taxon>
        <taxon>Planctomycetia</taxon>
        <taxon>Planctomycetales</taxon>
        <taxon>Planctomycetaceae</taxon>
        <taxon>Planctopirus</taxon>
    </lineage>
</organism>
<accession>D5SSK0</accession>
<keyword evidence="1" id="KW-0472">Membrane</keyword>
<name>D5SSK0_PLAL2</name>
<feature type="transmembrane region" description="Helical" evidence="1">
    <location>
        <begin position="126"/>
        <end position="148"/>
    </location>
</feature>
<keyword evidence="3" id="KW-1185">Reference proteome</keyword>
<dbReference type="Proteomes" id="UP000002220">
    <property type="component" value="Chromosome"/>
</dbReference>
<protein>
    <recommendedName>
        <fullName evidence="4">Peptidase M50</fullName>
    </recommendedName>
</protein>
<keyword evidence="1" id="KW-0812">Transmembrane</keyword>
<evidence type="ECO:0008006" key="4">
    <source>
        <dbReference type="Google" id="ProtNLM"/>
    </source>
</evidence>
<dbReference type="AlphaFoldDB" id="D5SSK0"/>
<dbReference type="KEGG" id="plm:Plim_0904"/>
<proteinExistence type="predicted"/>
<evidence type="ECO:0000256" key="1">
    <source>
        <dbReference type="SAM" id="Phobius"/>
    </source>
</evidence>
<reference evidence="2 3" key="1">
    <citation type="journal article" date="2010" name="Stand. Genomic Sci.">
        <title>Complete genome sequence of Planctomyces limnophilus type strain (Mu 290).</title>
        <authorList>
            <person name="Labutti K."/>
            <person name="Sikorski J."/>
            <person name="Schneider S."/>
            <person name="Nolan M."/>
            <person name="Lucas S."/>
            <person name="Glavina Del Rio T."/>
            <person name="Tice H."/>
            <person name="Cheng J.F."/>
            <person name="Goodwin L."/>
            <person name="Pitluck S."/>
            <person name="Liolios K."/>
            <person name="Ivanova N."/>
            <person name="Mavromatis K."/>
            <person name="Mikhailova N."/>
            <person name="Pati A."/>
            <person name="Chen A."/>
            <person name="Palaniappan K."/>
            <person name="Land M."/>
            <person name="Hauser L."/>
            <person name="Chang Y.J."/>
            <person name="Jeffries C.D."/>
            <person name="Tindall B.J."/>
            <person name="Rohde M."/>
            <person name="Goker M."/>
            <person name="Woyke T."/>
            <person name="Bristow J."/>
            <person name="Eisen J.A."/>
            <person name="Markowitz V."/>
            <person name="Hugenholtz P."/>
            <person name="Kyrpides N.C."/>
            <person name="Klenk H.P."/>
            <person name="Lapidus A."/>
        </authorList>
    </citation>
    <scope>NUCLEOTIDE SEQUENCE [LARGE SCALE GENOMIC DNA]</scope>
    <source>
        <strain evidence="3">ATCC 43296 / DSM 3776 / IFAM 1008 / 290</strain>
    </source>
</reference>